<proteinExistence type="predicted"/>
<dbReference type="Gene3D" id="3.40.50.300">
    <property type="entry name" value="P-loop containing nucleotide triphosphate hydrolases"/>
    <property type="match status" value="1"/>
</dbReference>
<dbReference type="InterPro" id="IPR027417">
    <property type="entry name" value="P-loop_NTPase"/>
</dbReference>
<dbReference type="Pfam" id="PF23321">
    <property type="entry name" value="R1_ABCA1"/>
    <property type="match status" value="1"/>
</dbReference>
<evidence type="ECO:0000313" key="4">
    <source>
        <dbReference type="Proteomes" id="UP000000304"/>
    </source>
</evidence>
<dbReference type="Pfam" id="PF00005">
    <property type="entry name" value="ABC_tran"/>
    <property type="match status" value="1"/>
</dbReference>
<feature type="domain" description="ABC transporter" evidence="1">
    <location>
        <begin position="1"/>
        <end position="116"/>
    </location>
</feature>
<dbReference type="AlphaFoldDB" id="B4NUU9"/>
<dbReference type="OrthoDB" id="6512918at2759"/>
<accession>B4NUU9</accession>
<dbReference type="InterPro" id="IPR026082">
    <property type="entry name" value="ABCA"/>
</dbReference>
<organism evidence="3 4">
    <name type="scientific">Drosophila simulans</name>
    <name type="common">Fruit fly</name>
    <dbReference type="NCBI Taxonomy" id="7240"/>
    <lineage>
        <taxon>Eukaryota</taxon>
        <taxon>Metazoa</taxon>
        <taxon>Ecdysozoa</taxon>
        <taxon>Arthropoda</taxon>
        <taxon>Hexapoda</taxon>
        <taxon>Insecta</taxon>
        <taxon>Pterygota</taxon>
        <taxon>Neoptera</taxon>
        <taxon>Endopterygota</taxon>
        <taxon>Diptera</taxon>
        <taxon>Brachycera</taxon>
        <taxon>Muscomorpha</taxon>
        <taxon>Ephydroidea</taxon>
        <taxon>Drosophilidae</taxon>
        <taxon>Drosophila</taxon>
        <taxon>Sophophora</taxon>
    </lineage>
</organism>
<dbReference type="GO" id="GO:0016020">
    <property type="term" value="C:membrane"/>
    <property type="evidence" value="ECO:0007669"/>
    <property type="project" value="InterPro"/>
</dbReference>
<dbReference type="InterPro" id="IPR056264">
    <property type="entry name" value="R2_ABCA1-4-like"/>
</dbReference>
<dbReference type="GO" id="GO:0005524">
    <property type="term" value="F:ATP binding"/>
    <property type="evidence" value="ECO:0007669"/>
    <property type="project" value="InterPro"/>
</dbReference>
<dbReference type="STRING" id="7240.B4NUU9"/>
<dbReference type="EMBL" id="CH984276">
    <property type="protein sequence ID" value="EDX16381.1"/>
    <property type="molecule type" value="Genomic_DNA"/>
</dbReference>
<dbReference type="HOGENOM" id="CLU_000604_1_2_1"/>
<dbReference type="PhylomeDB" id="B4NUU9"/>
<dbReference type="CDD" id="cd03263">
    <property type="entry name" value="ABC_subfamily_A"/>
    <property type="match status" value="1"/>
</dbReference>
<dbReference type="GO" id="GO:0005319">
    <property type="term" value="F:lipid transporter activity"/>
    <property type="evidence" value="ECO:0007669"/>
    <property type="project" value="TreeGrafter"/>
</dbReference>
<keyword evidence="4" id="KW-1185">Reference proteome</keyword>
<dbReference type="OMA" id="LRRDMWK"/>
<reference evidence="3 4" key="1">
    <citation type="journal article" date="2007" name="Nature">
        <title>Evolution of genes and genomes on the Drosophila phylogeny.</title>
        <authorList>
            <consortium name="Drosophila 12 Genomes Consortium"/>
            <person name="Clark A.G."/>
            <person name="Eisen M.B."/>
            <person name="Smith D.R."/>
            <person name="Bergman C.M."/>
            <person name="Oliver B."/>
            <person name="Markow T.A."/>
            <person name="Kaufman T.C."/>
            <person name="Kellis M."/>
            <person name="Gelbart W."/>
            <person name="Iyer V.N."/>
            <person name="Pollard D.A."/>
            <person name="Sackton T.B."/>
            <person name="Larracuente A.M."/>
            <person name="Singh N.D."/>
            <person name="Abad J.P."/>
            <person name="Abt D.N."/>
            <person name="Adryan B."/>
            <person name="Aguade M."/>
            <person name="Akashi H."/>
            <person name="Anderson W.W."/>
            <person name="Aquadro C.F."/>
            <person name="Ardell D.H."/>
            <person name="Arguello R."/>
            <person name="Artieri C.G."/>
            <person name="Barbash D.A."/>
            <person name="Barker D."/>
            <person name="Barsanti P."/>
            <person name="Batterham P."/>
            <person name="Batzoglou S."/>
            <person name="Begun D."/>
            <person name="Bhutkar A."/>
            <person name="Blanco E."/>
            <person name="Bosak S.A."/>
            <person name="Bradley R.K."/>
            <person name="Brand A.D."/>
            <person name="Brent M.R."/>
            <person name="Brooks A.N."/>
            <person name="Brown R.H."/>
            <person name="Butlin R.K."/>
            <person name="Caggese C."/>
            <person name="Calvi B.R."/>
            <person name="Bernardo de Carvalho A."/>
            <person name="Caspi A."/>
            <person name="Castrezana S."/>
            <person name="Celniker S.E."/>
            <person name="Chang J.L."/>
            <person name="Chapple C."/>
            <person name="Chatterji S."/>
            <person name="Chinwalla A."/>
            <person name="Civetta A."/>
            <person name="Clifton S.W."/>
            <person name="Comeron J.M."/>
            <person name="Costello J.C."/>
            <person name="Coyne J.A."/>
            <person name="Daub J."/>
            <person name="David R.G."/>
            <person name="Delcher A.L."/>
            <person name="Delehaunty K."/>
            <person name="Do C.B."/>
            <person name="Ebling H."/>
            <person name="Edwards K."/>
            <person name="Eickbush T."/>
            <person name="Evans J.D."/>
            <person name="Filipski A."/>
            <person name="Findeiss S."/>
            <person name="Freyhult E."/>
            <person name="Fulton L."/>
            <person name="Fulton R."/>
            <person name="Garcia A.C."/>
            <person name="Gardiner A."/>
            <person name="Garfield D.A."/>
            <person name="Garvin B.E."/>
            <person name="Gibson G."/>
            <person name="Gilbert D."/>
            <person name="Gnerre S."/>
            <person name="Godfrey J."/>
            <person name="Good R."/>
            <person name="Gotea V."/>
            <person name="Gravely B."/>
            <person name="Greenberg A.J."/>
            <person name="Griffiths-Jones S."/>
            <person name="Gross S."/>
            <person name="Guigo R."/>
            <person name="Gustafson E.A."/>
            <person name="Haerty W."/>
            <person name="Hahn M.W."/>
            <person name="Halligan D.L."/>
            <person name="Halpern A.L."/>
            <person name="Halter G.M."/>
            <person name="Han M.V."/>
            <person name="Heger A."/>
            <person name="Hillier L."/>
            <person name="Hinrichs A.S."/>
            <person name="Holmes I."/>
            <person name="Hoskins R.A."/>
            <person name="Hubisz M.J."/>
            <person name="Hultmark D."/>
            <person name="Huntley M.A."/>
            <person name="Jaffe D.B."/>
            <person name="Jagadeeshan S."/>
            <person name="Jeck W.R."/>
            <person name="Johnson J."/>
            <person name="Jones C.D."/>
            <person name="Jordan W.C."/>
            <person name="Karpen G.H."/>
            <person name="Kataoka E."/>
            <person name="Keightley P.D."/>
            <person name="Kheradpour P."/>
            <person name="Kirkness E.F."/>
            <person name="Koerich L.B."/>
            <person name="Kristiansen K."/>
            <person name="Kudrna D."/>
            <person name="Kulathinal R.J."/>
            <person name="Kumar S."/>
            <person name="Kwok R."/>
            <person name="Lander E."/>
            <person name="Langley C.H."/>
            <person name="Lapoint R."/>
            <person name="Lazzaro B.P."/>
            <person name="Lee S.J."/>
            <person name="Levesque L."/>
            <person name="Li R."/>
            <person name="Lin C.F."/>
            <person name="Lin M.F."/>
            <person name="Lindblad-Toh K."/>
            <person name="Llopart A."/>
            <person name="Long M."/>
            <person name="Low L."/>
            <person name="Lozovsky E."/>
            <person name="Lu J."/>
            <person name="Luo M."/>
            <person name="Machado C.A."/>
            <person name="Makalowski W."/>
            <person name="Marzo M."/>
            <person name="Matsuda M."/>
            <person name="Matzkin L."/>
            <person name="McAllister B."/>
            <person name="McBride C.S."/>
            <person name="McKernan B."/>
            <person name="McKernan K."/>
            <person name="Mendez-Lago M."/>
            <person name="Minx P."/>
            <person name="Mollenhauer M.U."/>
            <person name="Montooth K."/>
            <person name="Mount S.M."/>
            <person name="Mu X."/>
            <person name="Myers E."/>
            <person name="Negre B."/>
            <person name="Newfeld S."/>
            <person name="Nielsen R."/>
            <person name="Noor M.A."/>
            <person name="O'Grady P."/>
            <person name="Pachter L."/>
            <person name="Papaceit M."/>
            <person name="Parisi M.J."/>
            <person name="Parisi M."/>
            <person name="Parts L."/>
            <person name="Pedersen J.S."/>
            <person name="Pesole G."/>
            <person name="Phillippy A.M."/>
            <person name="Ponting C.P."/>
            <person name="Pop M."/>
            <person name="Porcelli D."/>
            <person name="Powell J.R."/>
            <person name="Prohaska S."/>
            <person name="Pruitt K."/>
            <person name="Puig M."/>
            <person name="Quesneville H."/>
            <person name="Ram K.R."/>
            <person name="Rand D."/>
            <person name="Rasmussen M.D."/>
            <person name="Reed L.K."/>
            <person name="Reenan R."/>
            <person name="Reily A."/>
            <person name="Remington K.A."/>
            <person name="Rieger T.T."/>
            <person name="Ritchie M.G."/>
            <person name="Robin C."/>
            <person name="Rogers Y.H."/>
            <person name="Rohde C."/>
            <person name="Rozas J."/>
            <person name="Rubenfield M.J."/>
            <person name="Ruiz A."/>
            <person name="Russo S."/>
            <person name="Salzberg S.L."/>
            <person name="Sanchez-Gracia A."/>
            <person name="Saranga D.J."/>
            <person name="Sato H."/>
            <person name="Schaeffer S.W."/>
            <person name="Schatz M.C."/>
            <person name="Schlenke T."/>
            <person name="Schwartz R."/>
            <person name="Segarra C."/>
            <person name="Singh R.S."/>
            <person name="Sirot L."/>
            <person name="Sirota M."/>
            <person name="Sisneros N.B."/>
            <person name="Smith C.D."/>
            <person name="Smith T.F."/>
            <person name="Spieth J."/>
            <person name="Stage D.E."/>
            <person name="Stark A."/>
            <person name="Stephan W."/>
            <person name="Strausberg R.L."/>
            <person name="Strempel S."/>
            <person name="Sturgill D."/>
            <person name="Sutton G."/>
            <person name="Sutton G.G."/>
            <person name="Tao W."/>
            <person name="Teichmann S."/>
            <person name="Tobari Y.N."/>
            <person name="Tomimura Y."/>
            <person name="Tsolas J.M."/>
            <person name="Valente V.L."/>
            <person name="Venter E."/>
            <person name="Venter J.C."/>
            <person name="Vicario S."/>
            <person name="Vieira F.G."/>
            <person name="Vilella A.J."/>
            <person name="Villasante A."/>
            <person name="Walenz B."/>
            <person name="Wang J."/>
            <person name="Wasserman M."/>
            <person name="Watts T."/>
            <person name="Wilson D."/>
            <person name="Wilson R.K."/>
            <person name="Wing R.A."/>
            <person name="Wolfner M.F."/>
            <person name="Wong A."/>
            <person name="Wong G.K."/>
            <person name="Wu C.I."/>
            <person name="Wu G."/>
            <person name="Yamamoto D."/>
            <person name="Yang H.P."/>
            <person name="Yang S.P."/>
            <person name="Yorke J.A."/>
            <person name="Yoshida K."/>
            <person name="Zdobnov E."/>
            <person name="Zhang P."/>
            <person name="Zhang Y."/>
            <person name="Zimin A.V."/>
            <person name="Baldwin J."/>
            <person name="Abdouelleil A."/>
            <person name="Abdulkadir J."/>
            <person name="Abebe A."/>
            <person name="Abera B."/>
            <person name="Abreu J."/>
            <person name="Acer S.C."/>
            <person name="Aftuck L."/>
            <person name="Alexander A."/>
            <person name="An P."/>
            <person name="Anderson E."/>
            <person name="Anderson S."/>
            <person name="Arachi H."/>
            <person name="Azer M."/>
            <person name="Bachantsang P."/>
            <person name="Barry A."/>
            <person name="Bayul T."/>
            <person name="Berlin A."/>
            <person name="Bessette D."/>
            <person name="Bloom T."/>
            <person name="Blye J."/>
            <person name="Boguslavskiy L."/>
            <person name="Bonnet C."/>
            <person name="Boukhgalter B."/>
            <person name="Bourzgui I."/>
            <person name="Brown A."/>
            <person name="Cahill P."/>
            <person name="Channer S."/>
            <person name="Cheshatsang Y."/>
            <person name="Chuda L."/>
            <person name="Citroen M."/>
            <person name="Collymore A."/>
            <person name="Cooke P."/>
            <person name="Costello M."/>
            <person name="D'Aco K."/>
            <person name="Daza R."/>
            <person name="De Haan G."/>
            <person name="DeGray S."/>
            <person name="DeMaso C."/>
            <person name="Dhargay N."/>
            <person name="Dooley K."/>
            <person name="Dooley E."/>
            <person name="Doricent M."/>
            <person name="Dorje P."/>
            <person name="Dorjee K."/>
            <person name="Dupes A."/>
            <person name="Elong R."/>
            <person name="Falk J."/>
            <person name="Farina A."/>
            <person name="Faro S."/>
            <person name="Ferguson D."/>
            <person name="Fisher S."/>
            <person name="Foley C.D."/>
            <person name="Franke A."/>
            <person name="Friedrich D."/>
            <person name="Gadbois L."/>
            <person name="Gearin G."/>
            <person name="Gearin C.R."/>
            <person name="Giannoukos G."/>
            <person name="Goode T."/>
            <person name="Graham J."/>
            <person name="Grandbois E."/>
            <person name="Grewal S."/>
            <person name="Gyaltsen K."/>
            <person name="Hafez N."/>
            <person name="Hagos B."/>
            <person name="Hall J."/>
            <person name="Henson C."/>
            <person name="Hollinger A."/>
            <person name="Honan T."/>
            <person name="Huard M.D."/>
            <person name="Hughes L."/>
            <person name="Hurhula B."/>
            <person name="Husby M.E."/>
            <person name="Kamat A."/>
            <person name="Kanga B."/>
            <person name="Kashin S."/>
            <person name="Khazanovich D."/>
            <person name="Kisner P."/>
            <person name="Lance K."/>
            <person name="Lara M."/>
            <person name="Lee W."/>
            <person name="Lennon N."/>
            <person name="Letendre F."/>
            <person name="LeVine R."/>
            <person name="Lipovsky A."/>
            <person name="Liu X."/>
            <person name="Liu J."/>
            <person name="Liu S."/>
            <person name="Lokyitsang T."/>
            <person name="Lokyitsang Y."/>
            <person name="Lubonja R."/>
            <person name="Lui A."/>
            <person name="MacDonald P."/>
            <person name="Magnisalis V."/>
            <person name="Maru K."/>
            <person name="Matthews C."/>
            <person name="McCusker W."/>
            <person name="McDonough S."/>
            <person name="Mehta T."/>
            <person name="Meldrim J."/>
            <person name="Meneus L."/>
            <person name="Mihai O."/>
            <person name="Mihalev A."/>
            <person name="Mihova T."/>
            <person name="Mittelman R."/>
            <person name="Mlenga V."/>
            <person name="Montmayeur A."/>
            <person name="Mulrain L."/>
            <person name="Navidi A."/>
            <person name="Naylor J."/>
            <person name="Negash T."/>
            <person name="Nguyen T."/>
            <person name="Nguyen N."/>
            <person name="Nicol R."/>
            <person name="Norbu C."/>
            <person name="Norbu N."/>
            <person name="Novod N."/>
            <person name="O'Neill B."/>
            <person name="Osman S."/>
            <person name="Markiewicz E."/>
            <person name="Oyono O.L."/>
            <person name="Patti C."/>
            <person name="Phunkhang P."/>
            <person name="Pierre F."/>
            <person name="Priest M."/>
            <person name="Raghuraman S."/>
            <person name="Rege F."/>
            <person name="Reyes R."/>
            <person name="Rise C."/>
            <person name="Rogov P."/>
            <person name="Ross K."/>
            <person name="Ryan E."/>
            <person name="Settipalli S."/>
            <person name="Shea T."/>
            <person name="Sherpa N."/>
            <person name="Shi L."/>
            <person name="Shih D."/>
            <person name="Sparrow T."/>
            <person name="Spaulding J."/>
            <person name="Stalker J."/>
            <person name="Stange-Thomann N."/>
            <person name="Stavropoulos S."/>
            <person name="Stone C."/>
            <person name="Strader C."/>
            <person name="Tesfaye S."/>
            <person name="Thomson T."/>
            <person name="Thoulutsang Y."/>
            <person name="Thoulutsang D."/>
            <person name="Topham K."/>
            <person name="Topping I."/>
            <person name="Tsamla T."/>
            <person name="Vassiliev H."/>
            <person name="Vo A."/>
            <person name="Wangchuk T."/>
            <person name="Wangdi T."/>
            <person name="Weiand M."/>
            <person name="Wilkinson J."/>
            <person name="Wilson A."/>
            <person name="Yadav S."/>
            <person name="Young G."/>
            <person name="Yu Q."/>
            <person name="Zembek L."/>
            <person name="Zhong D."/>
            <person name="Zimmer A."/>
            <person name="Zwirko Z."/>
            <person name="Jaffe D.B."/>
            <person name="Alvarez P."/>
            <person name="Brockman W."/>
            <person name="Butler J."/>
            <person name="Chin C."/>
            <person name="Gnerre S."/>
            <person name="Grabherr M."/>
            <person name="Kleber M."/>
            <person name="Mauceli E."/>
            <person name="MacCallum I."/>
        </authorList>
    </citation>
    <scope>NUCLEOTIDE SEQUENCE [LARGE SCALE GENOMIC DNA]</scope>
    <source>
        <strain evidence="4">white501</strain>
    </source>
</reference>
<evidence type="ECO:0000313" key="3">
    <source>
        <dbReference type="EMBL" id="EDX16381.1"/>
    </source>
</evidence>
<gene>
    <name evidence="3" type="primary">Dsim\GD24433</name>
    <name evidence="3" type="ORF">Dsim_GD24433</name>
</gene>
<dbReference type="PANTHER" id="PTHR19229">
    <property type="entry name" value="ATP-BINDING CASSETTE TRANSPORTER SUBFAMILY A ABCA"/>
    <property type="match status" value="1"/>
</dbReference>
<evidence type="ECO:0000259" key="2">
    <source>
        <dbReference type="Pfam" id="PF23321"/>
    </source>
</evidence>
<feature type="domain" description="ABCA1-4-like C-terminal R2 regulatory" evidence="2">
    <location>
        <begin position="192"/>
        <end position="255"/>
    </location>
</feature>
<sequence length="277" mass="31504">MMTGDERISSGAAYVQGLSLESNMNSIYKMIGYCPQFDALLDDLTGREVLRIFCMLRGVQESRIRQLSEDLAKSFGFMKHIDKQTHAYSGGNKRKLSTAIAVIGSPSVIYLDEPTTGMDPAARRQLWNMVCRIRDSGKSIVLTSHSMEECEALCTRLAIMIKVRRNLEALRQARLSGGFARNPDEQTVPAQMAQQDIDAVKEFVEHEYPNSILQEEYQGILTFYIPLTGVKWSRIFGLMESNRDQLNVEDYSVSQTTLEEIFLEFAKYQREDTRANQ</sequence>
<dbReference type="InterPro" id="IPR003439">
    <property type="entry name" value="ABC_transporter-like_ATP-bd"/>
</dbReference>
<dbReference type="GO" id="GO:0140359">
    <property type="term" value="F:ABC-type transporter activity"/>
    <property type="evidence" value="ECO:0007669"/>
    <property type="project" value="InterPro"/>
</dbReference>
<dbReference type="SUPFAM" id="SSF52540">
    <property type="entry name" value="P-loop containing nucleoside triphosphate hydrolases"/>
    <property type="match status" value="1"/>
</dbReference>
<dbReference type="Proteomes" id="UP000000304">
    <property type="component" value="Unassembled WGS sequence"/>
</dbReference>
<protein>
    <submittedName>
        <fullName evidence="3">GD24433</fullName>
    </submittedName>
</protein>
<name>B4NUU9_DROSI</name>
<dbReference type="GO" id="GO:0016887">
    <property type="term" value="F:ATP hydrolysis activity"/>
    <property type="evidence" value="ECO:0007669"/>
    <property type="project" value="InterPro"/>
</dbReference>
<dbReference type="PANTHER" id="PTHR19229:SF250">
    <property type="entry name" value="ABC TRANSPORTER DOMAIN-CONTAINING PROTEIN-RELATED"/>
    <property type="match status" value="1"/>
</dbReference>
<evidence type="ECO:0000259" key="1">
    <source>
        <dbReference type="Pfam" id="PF00005"/>
    </source>
</evidence>
<dbReference type="SMR" id="B4NUU9"/>